<dbReference type="RefSeq" id="WP_175349181.1">
    <property type="nucleotide sequence ID" value="NZ_JABMCI010000070.1"/>
</dbReference>
<keyword evidence="2" id="KW-1185">Reference proteome</keyword>
<dbReference type="AlphaFoldDB" id="A0A7Y6DZ35"/>
<evidence type="ECO:0000313" key="1">
    <source>
        <dbReference type="EMBL" id="NUU19283.1"/>
    </source>
</evidence>
<evidence type="ECO:0000313" key="2">
    <source>
        <dbReference type="Proteomes" id="UP000565724"/>
    </source>
</evidence>
<dbReference type="EMBL" id="JABMCI010000070">
    <property type="protein sequence ID" value="NUU19283.1"/>
    <property type="molecule type" value="Genomic_DNA"/>
</dbReference>
<dbReference type="Proteomes" id="UP000565724">
    <property type="component" value="Unassembled WGS sequence"/>
</dbReference>
<reference evidence="1 2" key="1">
    <citation type="submission" date="2020-05" db="EMBL/GenBank/DDBJ databases">
        <title>Genome Sequencing of Type Strains.</title>
        <authorList>
            <person name="Lemaire J.F."/>
            <person name="Inderbitzin P."/>
            <person name="Gregorio O.A."/>
            <person name="Collins S.B."/>
            <person name="Wespe N."/>
            <person name="Knight-Connoni V."/>
        </authorList>
    </citation>
    <scope>NUCLEOTIDE SEQUENCE [LARGE SCALE GENOMIC DNA]</scope>
    <source>
        <strain evidence="1 2">ATCC 25174</strain>
    </source>
</reference>
<name>A0A7Y6DZ35_9CELL</name>
<gene>
    <name evidence="1" type="ORF">HP550_18695</name>
</gene>
<accession>A0A7Y6DZ35</accession>
<organism evidence="1 2">
    <name type="scientific">Cellulomonas humilata</name>
    <dbReference type="NCBI Taxonomy" id="144055"/>
    <lineage>
        <taxon>Bacteria</taxon>
        <taxon>Bacillati</taxon>
        <taxon>Actinomycetota</taxon>
        <taxon>Actinomycetes</taxon>
        <taxon>Micrococcales</taxon>
        <taxon>Cellulomonadaceae</taxon>
        <taxon>Cellulomonas</taxon>
    </lineage>
</organism>
<sequence length="215" mass="23001">MTRTLTAHDDLELHRVGYERGDVLVRTPLGPVAHRYRVDTTSPLVVDGLVRLDEVGDDGVRFLDTNLVPLTVRDLRRFRILVKVAGAVRSPSTPTGTSSPAGSPDLADLRDDALDNGLVDGADFTVGGPPGDECITFVDGPDGFVVGYRDAGAESTLFASRSFAQARAVFLDEACWLGAERGRGPYVGRDQAVGTEGWTSAQVVAAYERRLLDGA</sequence>
<proteinExistence type="predicted"/>
<protein>
    <submittedName>
        <fullName evidence="1">Uncharacterized protein</fullName>
    </submittedName>
</protein>
<comment type="caution">
    <text evidence="1">The sequence shown here is derived from an EMBL/GenBank/DDBJ whole genome shotgun (WGS) entry which is preliminary data.</text>
</comment>